<feature type="coiled-coil region" evidence="2">
    <location>
        <begin position="324"/>
        <end position="351"/>
    </location>
</feature>
<dbReference type="InterPro" id="IPR002142">
    <property type="entry name" value="Peptidase_S49"/>
</dbReference>
<evidence type="ECO:0000259" key="3">
    <source>
        <dbReference type="Pfam" id="PF01343"/>
    </source>
</evidence>
<evidence type="ECO:0000313" key="4">
    <source>
        <dbReference type="EMBL" id="MBQ0907473.1"/>
    </source>
</evidence>
<feature type="domain" description="Peptidase S49" evidence="3">
    <location>
        <begin position="133"/>
        <end position="278"/>
    </location>
</feature>
<dbReference type="SUPFAM" id="SSF52096">
    <property type="entry name" value="ClpP/crotonase"/>
    <property type="match status" value="1"/>
</dbReference>
<organism evidence="4 5">
    <name type="scientific">Flavobacterium erciyesense</name>
    <dbReference type="NCBI Taxonomy" id="2825842"/>
    <lineage>
        <taxon>Bacteria</taxon>
        <taxon>Pseudomonadati</taxon>
        <taxon>Bacteroidota</taxon>
        <taxon>Flavobacteriia</taxon>
        <taxon>Flavobacteriales</taxon>
        <taxon>Flavobacteriaceae</taxon>
        <taxon>Flavobacterium</taxon>
    </lineage>
</organism>
<dbReference type="Pfam" id="PF01343">
    <property type="entry name" value="Peptidase_S49"/>
    <property type="match status" value="1"/>
</dbReference>
<evidence type="ECO:0000256" key="1">
    <source>
        <dbReference type="ARBA" id="ARBA00008683"/>
    </source>
</evidence>
<sequence>MENDLQSIFASPFYINKEYAQSLLPVLYSAFVLGKTPSKTETEKETLALSQRMASTEGGSGVSAKTVLILSIKTPIQKFSSWEYLGTKSFMSILDRYKNDPNIAGVVLNIDSGGGQVYGTGEFYDYLTAYPLPVVSYTDGYMCSAAYYIGNAAKWIVANKRADAIGSIGAYTTIVDFTGIWEKYGAKVHEFYATKSTGKNADYREVVNNSNYEPYIKNVLDPIVTTFHQDMKATRPGLNEAVFDGSTWGGVKALEMGLIDELGDLQTAIDKVFSLSNLKDKNEQLNNTNNKIMSKTLLKLQATLGLTAALASTDKGTYFNEEQLDLIENKIESLEASESDLKTQLAAAKENPELATAQGTIASLETSVDAILVEAGVTATGTIDEKLTALTEKVTEMASKDGGSHTNVKIDNKPEFEKTNEVGGIDVSAALNN</sequence>
<gene>
    <name evidence="4" type="ORF">KBJ98_02025</name>
</gene>
<dbReference type="Proteomes" id="UP000679008">
    <property type="component" value="Unassembled WGS sequence"/>
</dbReference>
<dbReference type="InterPro" id="IPR029045">
    <property type="entry name" value="ClpP/crotonase-like_dom_sf"/>
</dbReference>
<name>A0ABS5D0C0_9FLAO</name>
<comment type="similarity">
    <text evidence="1">Belongs to the peptidase S49 family.</text>
</comment>
<proteinExistence type="inferred from homology"/>
<dbReference type="PANTHER" id="PTHR42987">
    <property type="entry name" value="PEPTIDASE S49"/>
    <property type="match status" value="1"/>
</dbReference>
<keyword evidence="2" id="KW-0175">Coiled coil</keyword>
<evidence type="ECO:0000256" key="2">
    <source>
        <dbReference type="SAM" id="Coils"/>
    </source>
</evidence>
<dbReference type="RefSeq" id="WP_210788019.1">
    <property type="nucleotide sequence ID" value="NZ_JAGPXB010000001.1"/>
</dbReference>
<evidence type="ECO:0000313" key="5">
    <source>
        <dbReference type="Proteomes" id="UP000679008"/>
    </source>
</evidence>
<dbReference type="Gene3D" id="3.90.226.10">
    <property type="entry name" value="2-enoyl-CoA Hydratase, Chain A, domain 1"/>
    <property type="match status" value="1"/>
</dbReference>
<keyword evidence="5" id="KW-1185">Reference proteome</keyword>
<reference evidence="4 5" key="1">
    <citation type="submission" date="2021-04" db="EMBL/GenBank/DDBJ databases">
        <title>Description of novel Flavobacterium sp. F-328.</title>
        <authorList>
            <person name="Saticioglu I.B."/>
        </authorList>
    </citation>
    <scope>NUCLEOTIDE SEQUENCE [LARGE SCALE GENOMIC DNA]</scope>
    <source>
        <strain evidence="4 5">F-328</strain>
    </source>
</reference>
<dbReference type="EMBL" id="JAGPXB010000001">
    <property type="protein sequence ID" value="MBQ0907473.1"/>
    <property type="molecule type" value="Genomic_DNA"/>
</dbReference>
<protein>
    <submittedName>
        <fullName evidence="4">S49 family peptidase</fullName>
    </submittedName>
</protein>
<accession>A0ABS5D0C0</accession>
<dbReference type="PANTHER" id="PTHR42987:SF4">
    <property type="entry name" value="PROTEASE SOHB-RELATED"/>
    <property type="match status" value="1"/>
</dbReference>
<comment type="caution">
    <text evidence="4">The sequence shown here is derived from an EMBL/GenBank/DDBJ whole genome shotgun (WGS) entry which is preliminary data.</text>
</comment>